<keyword evidence="3" id="KW-1185">Reference proteome</keyword>
<accession>A0A9X2GI08</accession>
<dbReference type="InterPro" id="IPR007138">
    <property type="entry name" value="ABM_dom"/>
</dbReference>
<feature type="domain" description="ABM" evidence="1">
    <location>
        <begin position="1"/>
        <end position="68"/>
    </location>
</feature>
<dbReference type="Pfam" id="PF03992">
    <property type="entry name" value="ABM"/>
    <property type="match status" value="1"/>
</dbReference>
<dbReference type="RefSeq" id="WP_253742395.1">
    <property type="nucleotide sequence ID" value="NZ_BAABKA010000001.1"/>
</dbReference>
<dbReference type="InterPro" id="IPR011008">
    <property type="entry name" value="Dimeric_a/b-barrel"/>
</dbReference>
<comment type="caution">
    <text evidence="2">The sequence shown here is derived from an EMBL/GenBank/DDBJ whole genome shotgun (WGS) entry which is preliminary data.</text>
</comment>
<name>A0A9X2GI08_9ACTN</name>
<evidence type="ECO:0000313" key="3">
    <source>
        <dbReference type="Proteomes" id="UP001139648"/>
    </source>
</evidence>
<dbReference type="GO" id="GO:0004497">
    <property type="term" value="F:monooxygenase activity"/>
    <property type="evidence" value="ECO:0007669"/>
    <property type="project" value="UniProtKB-KW"/>
</dbReference>
<keyword evidence="2" id="KW-0560">Oxidoreductase</keyword>
<dbReference type="Proteomes" id="UP001139648">
    <property type="component" value="Unassembled WGS sequence"/>
</dbReference>
<evidence type="ECO:0000313" key="2">
    <source>
        <dbReference type="EMBL" id="MCP2355741.1"/>
    </source>
</evidence>
<reference evidence="2" key="1">
    <citation type="submission" date="2022-06" db="EMBL/GenBank/DDBJ databases">
        <title>Sequencing the genomes of 1000 actinobacteria strains.</title>
        <authorList>
            <person name="Klenk H.-P."/>
        </authorList>
    </citation>
    <scope>NUCLEOTIDE SEQUENCE</scope>
    <source>
        <strain evidence="2">DSM 46694</strain>
    </source>
</reference>
<dbReference type="EMBL" id="JAMZEB010000002">
    <property type="protein sequence ID" value="MCP2355741.1"/>
    <property type="molecule type" value="Genomic_DNA"/>
</dbReference>
<gene>
    <name evidence="2" type="ORF">HD597_002761</name>
</gene>
<proteinExistence type="predicted"/>
<dbReference type="SUPFAM" id="SSF54909">
    <property type="entry name" value="Dimeric alpha+beta barrel"/>
    <property type="match status" value="1"/>
</dbReference>
<organism evidence="2 3">
    <name type="scientific">Nonomuraea thailandensis</name>
    <dbReference type="NCBI Taxonomy" id="1188745"/>
    <lineage>
        <taxon>Bacteria</taxon>
        <taxon>Bacillati</taxon>
        <taxon>Actinomycetota</taxon>
        <taxon>Actinomycetes</taxon>
        <taxon>Streptosporangiales</taxon>
        <taxon>Streptosporangiaceae</taxon>
        <taxon>Nonomuraea</taxon>
    </lineage>
</organism>
<protein>
    <submittedName>
        <fullName evidence="2">Heme-degrading monooxygenase HmoA</fullName>
    </submittedName>
</protein>
<keyword evidence="2" id="KW-0503">Monooxygenase</keyword>
<sequence length="103" mass="11192">MIARIWHATATPDGADAYQRHFTGAVLPELRRTDGHRGAYVLQRVTDDHVELQVITLWESLGAIRGFAGDDLGTAVVEPEARAVLLSYDTTVTHHDVLTATGG</sequence>
<evidence type="ECO:0000259" key="1">
    <source>
        <dbReference type="Pfam" id="PF03992"/>
    </source>
</evidence>
<dbReference type="AlphaFoldDB" id="A0A9X2GI08"/>